<keyword evidence="8" id="KW-0479">Metal-binding</keyword>
<reference evidence="14" key="1">
    <citation type="journal article" date="2023" name="Front. Mar. Sci.">
        <title>A new Merluccius polli reference genome to investigate the effects of global change in West African waters.</title>
        <authorList>
            <person name="Mateo J.L."/>
            <person name="Blanco-Fernandez C."/>
            <person name="Garcia-Vazquez E."/>
            <person name="Machado-Schiaffino G."/>
        </authorList>
    </citation>
    <scope>NUCLEOTIDE SEQUENCE</scope>
    <source>
        <strain evidence="14">C29</strain>
        <tissue evidence="14">Fin</tissue>
    </source>
</reference>
<organism evidence="14 15">
    <name type="scientific">Merluccius polli</name>
    <name type="common">Benguela hake</name>
    <name type="synonym">Merluccius cadenati</name>
    <dbReference type="NCBI Taxonomy" id="89951"/>
    <lineage>
        <taxon>Eukaryota</taxon>
        <taxon>Metazoa</taxon>
        <taxon>Chordata</taxon>
        <taxon>Craniata</taxon>
        <taxon>Vertebrata</taxon>
        <taxon>Euteleostomi</taxon>
        <taxon>Actinopterygii</taxon>
        <taxon>Neopterygii</taxon>
        <taxon>Teleostei</taxon>
        <taxon>Neoteleostei</taxon>
        <taxon>Acanthomorphata</taxon>
        <taxon>Zeiogadaria</taxon>
        <taxon>Gadariae</taxon>
        <taxon>Gadiformes</taxon>
        <taxon>Gadoidei</taxon>
        <taxon>Merlucciidae</taxon>
        <taxon>Merluccius</taxon>
    </lineage>
</organism>
<keyword evidence="15" id="KW-1185">Reference proteome</keyword>
<dbReference type="PRINTS" id="PR02086">
    <property type="entry name" value="PUTNUCHARBI1"/>
</dbReference>
<accession>A0AA47MNY2</accession>
<dbReference type="GO" id="GO:0005634">
    <property type="term" value="C:nucleus"/>
    <property type="evidence" value="ECO:0007669"/>
    <property type="project" value="UniProtKB-SubCell"/>
</dbReference>
<feature type="domain" description="DDE Tnp4" evidence="13">
    <location>
        <begin position="349"/>
        <end position="408"/>
    </location>
</feature>
<evidence type="ECO:0000256" key="7">
    <source>
        <dbReference type="ARBA" id="ARBA00022722"/>
    </source>
</evidence>
<dbReference type="PANTHER" id="PTHR22930:SF267">
    <property type="entry name" value="NUCLEASE HARBI1-RELATED"/>
    <property type="match status" value="1"/>
</dbReference>
<keyword evidence="6" id="KW-0963">Cytoplasm</keyword>
<comment type="similarity">
    <text evidence="4">Belongs to the HARBI1 family.</text>
</comment>
<evidence type="ECO:0000256" key="5">
    <source>
        <dbReference type="ARBA" id="ARBA00015519"/>
    </source>
</evidence>
<protein>
    <recommendedName>
        <fullName evidence="5">Putative nuclease HARBI1</fullName>
    </recommendedName>
    <alternativeName>
        <fullName evidence="11">Harbinger transposase-derived nuclease</fullName>
    </alternativeName>
</protein>
<evidence type="ECO:0000256" key="6">
    <source>
        <dbReference type="ARBA" id="ARBA00022490"/>
    </source>
</evidence>
<evidence type="ECO:0000256" key="1">
    <source>
        <dbReference type="ARBA" id="ARBA00001968"/>
    </source>
</evidence>
<keyword evidence="9" id="KW-0378">Hydrolase</keyword>
<dbReference type="InterPro" id="IPR026103">
    <property type="entry name" value="HARBI1_animal"/>
</dbReference>
<evidence type="ECO:0000256" key="2">
    <source>
        <dbReference type="ARBA" id="ARBA00004123"/>
    </source>
</evidence>
<dbReference type="AlphaFoldDB" id="A0AA47MNY2"/>
<evidence type="ECO:0000256" key="4">
    <source>
        <dbReference type="ARBA" id="ARBA00006958"/>
    </source>
</evidence>
<sequence length="516" mass="58301">MASIVHRHRRRRYTPRHNAERPNLLEQYSNDELYARYRFGRDDIAFICNILRPRLERATLRSHALTVEEQVLIALRFYASGSFYEVIGDGLAVRKSAVGHVVHSVSSALTDLLGQYVKWPENEDAMARTKRKFFSLGGMPNTIGAIDCTHVHIQAPHSREWEYVNRKGRHSINVQLVGNADLVVTNCVVRWPGSVHDARILRASRLFQKLQQTTPDGILLGDSGYPLLPWLMTPFATVTNDSQQRYNSVHATTRGTIEHLNGVIKRRFACLNYLRVEPQKACHIICACIVLHNIAQTRSVPLQEALIDGPPPCAEVPDLLPPPPLQPDLPAGRAGRNAVVWPVWSVLLTHIQIIAPSKDEDVFVNRKKVHSINTQIAFDATFNIVDVAKWPGSTHDPRILMGSGLRREAPRLSLQDVLTPYLNPQPGAQLKYNMQVIRLRLVLCVKNIVLALCRLLFVESIFIIVCCVPPYMLGHTKIHEILWREDVIIVITVCAILHNRYGLLLKVLNSGDMLIE</sequence>
<evidence type="ECO:0000256" key="12">
    <source>
        <dbReference type="ARBA" id="ARBA00045850"/>
    </source>
</evidence>
<dbReference type="InterPro" id="IPR045249">
    <property type="entry name" value="HARBI1-like"/>
</dbReference>
<evidence type="ECO:0000256" key="11">
    <source>
        <dbReference type="ARBA" id="ARBA00030126"/>
    </source>
</evidence>
<proteinExistence type="inferred from homology"/>
<gene>
    <name evidence="14" type="primary">Harbi1_50</name>
    <name evidence="14" type="ORF">N1851_018323</name>
</gene>
<evidence type="ECO:0000256" key="8">
    <source>
        <dbReference type="ARBA" id="ARBA00022723"/>
    </source>
</evidence>
<dbReference type="Pfam" id="PF13359">
    <property type="entry name" value="DDE_Tnp_4"/>
    <property type="match status" value="2"/>
</dbReference>
<keyword evidence="7" id="KW-0540">Nuclease</keyword>
<feature type="domain" description="DDE Tnp4" evidence="13">
    <location>
        <begin position="146"/>
        <end position="293"/>
    </location>
</feature>
<keyword evidence="10" id="KW-0539">Nucleus</keyword>
<dbReference type="GO" id="GO:0005737">
    <property type="term" value="C:cytoplasm"/>
    <property type="evidence" value="ECO:0007669"/>
    <property type="project" value="UniProtKB-SubCell"/>
</dbReference>
<name>A0AA47MNY2_MERPO</name>
<evidence type="ECO:0000259" key="13">
    <source>
        <dbReference type="Pfam" id="PF13359"/>
    </source>
</evidence>
<dbReference type="GO" id="GO:0004518">
    <property type="term" value="F:nuclease activity"/>
    <property type="evidence" value="ECO:0007669"/>
    <property type="project" value="UniProtKB-KW"/>
</dbReference>
<dbReference type="PANTHER" id="PTHR22930">
    <property type="match status" value="1"/>
</dbReference>
<dbReference type="GO" id="GO:0046872">
    <property type="term" value="F:metal ion binding"/>
    <property type="evidence" value="ECO:0007669"/>
    <property type="project" value="UniProtKB-KW"/>
</dbReference>
<comment type="subcellular location">
    <subcellularLocation>
        <location evidence="3">Cytoplasm</location>
    </subcellularLocation>
    <subcellularLocation>
        <location evidence="2">Nucleus</location>
    </subcellularLocation>
</comment>
<dbReference type="GO" id="GO:0016787">
    <property type="term" value="F:hydrolase activity"/>
    <property type="evidence" value="ECO:0007669"/>
    <property type="project" value="UniProtKB-KW"/>
</dbReference>
<evidence type="ECO:0000256" key="10">
    <source>
        <dbReference type="ARBA" id="ARBA00023242"/>
    </source>
</evidence>
<dbReference type="InterPro" id="IPR027806">
    <property type="entry name" value="HARBI1_dom"/>
</dbReference>
<comment type="cofactor">
    <cofactor evidence="1">
        <name>a divalent metal cation</name>
        <dbReference type="ChEBI" id="CHEBI:60240"/>
    </cofactor>
</comment>
<comment type="caution">
    <text evidence="14">The sequence shown here is derived from an EMBL/GenBank/DDBJ whole genome shotgun (WGS) entry which is preliminary data.</text>
</comment>
<evidence type="ECO:0000256" key="3">
    <source>
        <dbReference type="ARBA" id="ARBA00004496"/>
    </source>
</evidence>
<dbReference type="EMBL" id="JAOPHQ010003411">
    <property type="protein sequence ID" value="KAK0143584.1"/>
    <property type="molecule type" value="Genomic_DNA"/>
</dbReference>
<evidence type="ECO:0000313" key="14">
    <source>
        <dbReference type="EMBL" id="KAK0143584.1"/>
    </source>
</evidence>
<evidence type="ECO:0000256" key="9">
    <source>
        <dbReference type="ARBA" id="ARBA00022801"/>
    </source>
</evidence>
<comment type="function">
    <text evidence="12">Transposase-derived protein that may have nuclease activity. Does not have transposase activity.</text>
</comment>
<evidence type="ECO:0000313" key="15">
    <source>
        <dbReference type="Proteomes" id="UP001174136"/>
    </source>
</evidence>
<dbReference type="Proteomes" id="UP001174136">
    <property type="component" value="Unassembled WGS sequence"/>
</dbReference>